<comment type="caution">
    <text evidence="1">The sequence shown here is derived from an EMBL/GenBank/DDBJ whole genome shotgun (WGS) entry which is preliminary data.</text>
</comment>
<name>A9DYI5_9FLAO</name>
<accession>A9DYI5</accession>
<dbReference type="AlphaFoldDB" id="A9DYI5"/>
<dbReference type="EMBL" id="ABIB01000005">
    <property type="protein sequence ID" value="EDP96137.1"/>
    <property type="molecule type" value="Genomic_DNA"/>
</dbReference>
<gene>
    <name evidence="1" type="ORF">KAOT1_08208</name>
</gene>
<dbReference type="Proteomes" id="UP000002945">
    <property type="component" value="Unassembled WGS sequence"/>
</dbReference>
<protein>
    <submittedName>
        <fullName evidence="1">Uncharacterized protein</fullName>
    </submittedName>
</protein>
<organism evidence="1 2">
    <name type="scientific">Kordia algicida OT-1</name>
    <dbReference type="NCBI Taxonomy" id="391587"/>
    <lineage>
        <taxon>Bacteria</taxon>
        <taxon>Pseudomonadati</taxon>
        <taxon>Bacteroidota</taxon>
        <taxon>Flavobacteriia</taxon>
        <taxon>Flavobacteriales</taxon>
        <taxon>Flavobacteriaceae</taxon>
        <taxon>Kordia</taxon>
    </lineage>
</organism>
<sequence>MSVVYVFTTQTKDAGENHAYTERGSYLFININSLNHEEN</sequence>
<evidence type="ECO:0000313" key="2">
    <source>
        <dbReference type="Proteomes" id="UP000002945"/>
    </source>
</evidence>
<evidence type="ECO:0000313" key="1">
    <source>
        <dbReference type="EMBL" id="EDP96137.1"/>
    </source>
</evidence>
<keyword evidence="2" id="KW-1185">Reference proteome</keyword>
<reference evidence="1 2" key="1">
    <citation type="journal article" date="2011" name="J. Bacteriol.">
        <title>Genome sequence of the algicidal bacterium Kordia algicida OT-1.</title>
        <authorList>
            <person name="Lee H.S."/>
            <person name="Kang S.G."/>
            <person name="Kwon K.K."/>
            <person name="Lee J.H."/>
            <person name="Kim S.J."/>
        </authorList>
    </citation>
    <scope>NUCLEOTIDE SEQUENCE [LARGE SCALE GENOMIC DNA]</scope>
    <source>
        <strain evidence="1 2">OT-1</strain>
    </source>
</reference>
<proteinExistence type="predicted"/>
<dbReference type="HOGENOM" id="CLU_3311435_0_0_10"/>